<accession>A0A432G1R8</accession>
<organism evidence="4 5">
    <name type="scientific">SAR324 cluster bacterium</name>
    <dbReference type="NCBI Taxonomy" id="2024889"/>
    <lineage>
        <taxon>Bacteria</taxon>
        <taxon>Deltaproteobacteria</taxon>
        <taxon>SAR324 cluster</taxon>
    </lineage>
</organism>
<dbReference type="GO" id="GO:0003723">
    <property type="term" value="F:RNA binding"/>
    <property type="evidence" value="ECO:0007669"/>
    <property type="project" value="InterPro"/>
</dbReference>
<dbReference type="Pfam" id="PF00588">
    <property type="entry name" value="SpoU_methylase"/>
    <property type="match status" value="1"/>
</dbReference>
<dbReference type="EMBL" id="QNZL01000256">
    <property type="protein sequence ID" value="RTZ77554.1"/>
    <property type="molecule type" value="Genomic_DNA"/>
</dbReference>
<dbReference type="GO" id="GO:0008173">
    <property type="term" value="F:RNA methyltransferase activity"/>
    <property type="evidence" value="ECO:0007669"/>
    <property type="project" value="InterPro"/>
</dbReference>
<dbReference type="InterPro" id="IPR004441">
    <property type="entry name" value="rRNA_MeTrfase_TrmH"/>
</dbReference>
<evidence type="ECO:0000256" key="1">
    <source>
        <dbReference type="ARBA" id="ARBA00022603"/>
    </source>
</evidence>
<dbReference type="CDD" id="cd18103">
    <property type="entry name" value="SpoU-like_RlmB"/>
    <property type="match status" value="1"/>
</dbReference>
<protein>
    <submittedName>
        <fullName evidence="4">23S rRNA (Guanosine(2251)-2'-O)-methyltransferase RlmB</fullName>
    </submittedName>
</protein>
<proteinExistence type="predicted"/>
<evidence type="ECO:0000259" key="3">
    <source>
        <dbReference type="Pfam" id="PF00588"/>
    </source>
</evidence>
<dbReference type="PANTHER" id="PTHR46429:SF1">
    <property type="entry name" value="23S RRNA (GUANOSINE-2'-O-)-METHYLTRANSFERASE RLMB"/>
    <property type="match status" value="1"/>
</dbReference>
<evidence type="ECO:0000313" key="4">
    <source>
        <dbReference type="EMBL" id="RTZ77554.1"/>
    </source>
</evidence>
<dbReference type="SUPFAM" id="SSF75217">
    <property type="entry name" value="alpha/beta knot"/>
    <property type="match status" value="1"/>
</dbReference>
<keyword evidence="2 4" id="KW-0808">Transferase</keyword>
<dbReference type="InterPro" id="IPR029026">
    <property type="entry name" value="tRNA_m1G_MTases_N"/>
</dbReference>
<dbReference type="InterPro" id="IPR001537">
    <property type="entry name" value="SpoU_MeTrfase"/>
</dbReference>
<name>A0A432G1R8_9DELT</name>
<dbReference type="PANTHER" id="PTHR46429">
    <property type="entry name" value="23S RRNA (GUANOSINE-2'-O-)-METHYLTRANSFERASE RLMB"/>
    <property type="match status" value="1"/>
</dbReference>
<gene>
    <name evidence="4" type="ORF">DSY97_09590</name>
</gene>
<dbReference type="GO" id="GO:0005829">
    <property type="term" value="C:cytosol"/>
    <property type="evidence" value="ECO:0007669"/>
    <property type="project" value="TreeGrafter"/>
</dbReference>
<evidence type="ECO:0000256" key="2">
    <source>
        <dbReference type="ARBA" id="ARBA00022679"/>
    </source>
</evidence>
<feature type="non-terminal residue" evidence="4">
    <location>
        <position position="1"/>
    </location>
</feature>
<dbReference type="NCBIfam" id="TIGR00186">
    <property type="entry name" value="rRNA_methyl_3"/>
    <property type="match status" value="1"/>
</dbReference>
<dbReference type="Proteomes" id="UP000286801">
    <property type="component" value="Unassembled WGS sequence"/>
</dbReference>
<dbReference type="InterPro" id="IPR029028">
    <property type="entry name" value="Alpha/beta_knot_MTases"/>
</dbReference>
<dbReference type="GO" id="GO:0032259">
    <property type="term" value="P:methylation"/>
    <property type="evidence" value="ECO:0007669"/>
    <property type="project" value="UniProtKB-KW"/>
</dbReference>
<dbReference type="Gene3D" id="3.40.1280.10">
    <property type="match status" value="1"/>
</dbReference>
<reference evidence="4 5" key="1">
    <citation type="submission" date="2018-06" db="EMBL/GenBank/DDBJ databases">
        <title>Combined omics and stable isotope probing to characterize newly discovered Mariana Back-Arc vent microbial communities.</title>
        <authorList>
            <person name="Trembath-Reichert E."/>
            <person name="Huber J.A."/>
        </authorList>
    </citation>
    <scope>NUCLEOTIDE SEQUENCE [LARGE SCALE GENOMIC DNA]</scope>
    <source>
        <strain evidence="4">MAG 63_1</strain>
    </source>
</reference>
<dbReference type="GO" id="GO:0006396">
    <property type="term" value="P:RNA processing"/>
    <property type="evidence" value="ECO:0007669"/>
    <property type="project" value="InterPro"/>
</dbReference>
<sequence length="182" mass="19698">PDAVHQGVVLRCGFLPFTSMPDFPQSAVGTQPLLVVLDQIEDPHNLGAIIRTCGFFEVNAVVVTQDHSSGLTPVASKASAGVLEWLPVISVTNLARFLNVQKTKGFWVAGLEGEAPDCFTDFSRDRPLILVLGNEGRGIRRLVRKHCDWLVSIPGNHEVSSLNVSNAAAVALYHLHTLPQTP</sequence>
<feature type="domain" description="tRNA/rRNA methyltransferase SpoU type" evidence="3">
    <location>
        <begin position="33"/>
        <end position="173"/>
    </location>
</feature>
<evidence type="ECO:0000313" key="5">
    <source>
        <dbReference type="Proteomes" id="UP000286801"/>
    </source>
</evidence>
<comment type="caution">
    <text evidence="4">The sequence shown here is derived from an EMBL/GenBank/DDBJ whole genome shotgun (WGS) entry which is preliminary data.</text>
</comment>
<keyword evidence="1 4" id="KW-0489">Methyltransferase</keyword>
<dbReference type="AlphaFoldDB" id="A0A432G1R8"/>